<organism evidence="1">
    <name type="scientific">uncultured prokaryote</name>
    <dbReference type="NCBI Taxonomy" id="198431"/>
    <lineage>
        <taxon>unclassified sequences</taxon>
        <taxon>environmental samples</taxon>
    </lineage>
</organism>
<name>A0A0H5QHC3_9ZZZZ</name>
<reference evidence="1" key="2">
    <citation type="submission" date="2015-07" db="EMBL/GenBank/DDBJ databases">
        <title>Plasmids, circular viruses and viroids from rat gut.</title>
        <authorList>
            <person name="Jorgensen T.J."/>
            <person name="Hansen M.A."/>
            <person name="Xu Z."/>
            <person name="Tabak M.A."/>
            <person name="Sorensen S.J."/>
            <person name="Hansen L.H."/>
        </authorList>
    </citation>
    <scope>NUCLEOTIDE SEQUENCE</scope>
    <source>
        <plasmid evidence="1">pRGRH0582</plasmid>
    </source>
</reference>
<keyword evidence="1" id="KW-0614">Plasmid</keyword>
<protein>
    <submittedName>
        <fullName evidence="1">Uncharacterized protein</fullName>
    </submittedName>
</protein>
<sequence length="68" mass="7991">MEIPITKIDRDLYNEILYLLTDIKLIKGGFYVDKFLQNNPEIKNYLETCINNDILELENRIKANKGDS</sequence>
<dbReference type="AlphaFoldDB" id="A0A0H5QHC3"/>
<proteinExistence type="predicted"/>
<reference evidence="1" key="1">
    <citation type="submission" date="2015-06" db="EMBL/GenBank/DDBJ databases">
        <authorList>
            <person name="Joergensen T."/>
        </authorList>
    </citation>
    <scope>NUCLEOTIDE SEQUENCE</scope>
    <source>
        <plasmid evidence="1">pRGRH0582</plasmid>
    </source>
</reference>
<evidence type="ECO:0000313" key="1">
    <source>
        <dbReference type="EMBL" id="CRY95292.1"/>
    </source>
</evidence>
<dbReference type="EMBL" id="LN853213">
    <property type="protein sequence ID" value="CRY95292.1"/>
    <property type="molecule type" value="Genomic_DNA"/>
</dbReference>
<geneLocation type="plasmid" evidence="1">
    <name>pRGRH0582</name>
</geneLocation>
<accession>A0A0H5QHC3</accession>